<evidence type="ECO:0000256" key="1">
    <source>
        <dbReference type="SAM" id="Phobius"/>
    </source>
</evidence>
<name>A0A2R5FA36_9PROT</name>
<proteinExistence type="predicted"/>
<keyword evidence="1" id="KW-0472">Membrane</keyword>
<protein>
    <submittedName>
        <fullName evidence="2">Keto-deoxy-phosphogluconate aldolase</fullName>
    </submittedName>
</protein>
<feature type="transmembrane region" description="Helical" evidence="1">
    <location>
        <begin position="77"/>
        <end position="96"/>
    </location>
</feature>
<keyword evidence="1" id="KW-1133">Transmembrane helix</keyword>
<keyword evidence="1" id="KW-0812">Transmembrane</keyword>
<dbReference type="AlphaFoldDB" id="A0A2R5FA36"/>
<dbReference type="EMBL" id="BDOQ01000013">
    <property type="protein sequence ID" value="GBG15057.1"/>
    <property type="molecule type" value="Genomic_DNA"/>
</dbReference>
<sequence length="99" mass="10905">MAVSKPAANAPSAAANWWCSPANRMEGLSWLQWPAMAVTICATMFTASLGKHKREIGFWMLLAGNVLWAVWGWHDRAYALIAMQVALAVLNIYGIINND</sequence>
<feature type="transmembrane region" description="Helical" evidence="1">
    <location>
        <begin position="30"/>
        <end position="49"/>
    </location>
</feature>
<keyword evidence="3" id="KW-1185">Reference proteome</keyword>
<comment type="caution">
    <text evidence="2">The sequence shown here is derived from an EMBL/GenBank/DDBJ whole genome shotgun (WGS) entry which is preliminary data.</text>
</comment>
<dbReference type="Proteomes" id="UP000245081">
    <property type="component" value="Unassembled WGS sequence"/>
</dbReference>
<evidence type="ECO:0000313" key="2">
    <source>
        <dbReference type="EMBL" id="GBG15057.1"/>
    </source>
</evidence>
<gene>
    <name evidence="2" type="ORF">NMK_2658</name>
</gene>
<organism evidence="2 3">
    <name type="scientific">Novimethylophilus kurashikiensis</name>
    <dbReference type="NCBI Taxonomy" id="1825523"/>
    <lineage>
        <taxon>Bacteria</taxon>
        <taxon>Pseudomonadati</taxon>
        <taxon>Pseudomonadota</taxon>
        <taxon>Betaproteobacteria</taxon>
        <taxon>Nitrosomonadales</taxon>
        <taxon>Methylophilaceae</taxon>
        <taxon>Novimethylophilus</taxon>
    </lineage>
</organism>
<evidence type="ECO:0000313" key="3">
    <source>
        <dbReference type="Proteomes" id="UP000245081"/>
    </source>
</evidence>
<accession>A0A2R5FA36</accession>
<reference evidence="2 3" key="1">
    <citation type="journal article" date="2018" name="Environ. Microbiol.">
        <title>Isolation and genomic characterization of Novimethylophilus kurashikiensis gen. nov. sp. nov., a new lanthanide-dependent methylotrophic species of Methylophilaceae.</title>
        <authorList>
            <person name="Lv H."/>
            <person name="Sahin N."/>
            <person name="Tani A."/>
        </authorList>
    </citation>
    <scope>NUCLEOTIDE SEQUENCE [LARGE SCALE GENOMIC DNA]</scope>
    <source>
        <strain evidence="2 3">La2-4</strain>
    </source>
</reference>
<feature type="transmembrane region" description="Helical" evidence="1">
    <location>
        <begin position="56"/>
        <end position="71"/>
    </location>
</feature>